<dbReference type="InterPro" id="IPR059106">
    <property type="entry name" value="WHD_MalT"/>
</dbReference>
<dbReference type="Gene3D" id="3.40.50.300">
    <property type="entry name" value="P-loop containing nucleotide triphosphate hydrolases"/>
    <property type="match status" value="1"/>
</dbReference>
<accession>A0A438MH86</accession>
<dbReference type="Pfam" id="PF00196">
    <property type="entry name" value="GerE"/>
    <property type="match status" value="1"/>
</dbReference>
<dbReference type="PROSITE" id="PS50043">
    <property type="entry name" value="HTH_LUXR_2"/>
    <property type="match status" value="1"/>
</dbReference>
<comment type="caution">
    <text evidence="5">The sequence shown here is derived from an EMBL/GenBank/DDBJ whole genome shotgun (WGS) entry which is preliminary data.</text>
</comment>
<dbReference type="PANTHER" id="PTHR44688:SF25">
    <property type="entry name" value="HTH LUXR-TYPE DOMAIN-CONTAINING PROTEIN"/>
    <property type="match status" value="1"/>
</dbReference>
<dbReference type="GO" id="GO:0003677">
    <property type="term" value="F:DNA binding"/>
    <property type="evidence" value="ECO:0007669"/>
    <property type="project" value="UniProtKB-KW"/>
</dbReference>
<dbReference type="SUPFAM" id="SSF46894">
    <property type="entry name" value="C-terminal effector domain of the bipartite response regulators"/>
    <property type="match status" value="1"/>
</dbReference>
<dbReference type="InterPro" id="IPR027417">
    <property type="entry name" value="P-loop_NTPase"/>
</dbReference>
<dbReference type="Gene3D" id="1.25.40.10">
    <property type="entry name" value="Tetratricopeptide repeat domain"/>
    <property type="match status" value="1"/>
</dbReference>
<dbReference type="RefSeq" id="WP_127936861.1">
    <property type="nucleotide sequence ID" value="NZ_SAUN01000001.1"/>
</dbReference>
<keyword evidence="3" id="KW-0804">Transcription</keyword>
<dbReference type="Proteomes" id="UP000284824">
    <property type="component" value="Unassembled WGS sequence"/>
</dbReference>
<dbReference type="InterPro" id="IPR016032">
    <property type="entry name" value="Sig_transdc_resp-reg_C-effctor"/>
</dbReference>
<feature type="domain" description="HTH luxR-type" evidence="4">
    <location>
        <begin position="699"/>
        <end position="764"/>
    </location>
</feature>
<protein>
    <submittedName>
        <fullName evidence="5">LuxR family maltose regulon positive regulatory protein</fullName>
    </submittedName>
</protein>
<dbReference type="CDD" id="cd06170">
    <property type="entry name" value="LuxR_C_like"/>
    <property type="match status" value="1"/>
</dbReference>
<evidence type="ECO:0000256" key="1">
    <source>
        <dbReference type="ARBA" id="ARBA00023015"/>
    </source>
</evidence>
<dbReference type="PANTHER" id="PTHR44688">
    <property type="entry name" value="DNA-BINDING TRANSCRIPTIONAL ACTIVATOR DEVR_DOSR"/>
    <property type="match status" value="1"/>
</dbReference>
<dbReference type="InterPro" id="IPR000792">
    <property type="entry name" value="Tscrpt_reg_LuxR_C"/>
</dbReference>
<evidence type="ECO:0000313" key="5">
    <source>
        <dbReference type="EMBL" id="RVX45212.1"/>
    </source>
</evidence>
<dbReference type="SMART" id="SM00421">
    <property type="entry name" value="HTH_LUXR"/>
    <property type="match status" value="1"/>
</dbReference>
<dbReference type="Pfam" id="PF25873">
    <property type="entry name" value="WHD_MalT"/>
    <property type="match status" value="1"/>
</dbReference>
<name>A0A438MH86_9ACTN</name>
<dbReference type="GO" id="GO:0006355">
    <property type="term" value="P:regulation of DNA-templated transcription"/>
    <property type="evidence" value="ECO:0007669"/>
    <property type="project" value="InterPro"/>
</dbReference>
<sequence>MALQNERPPAAPGLTHPLINGKLLVPPVRPGTVGRGRLTTLLDDHSQRLAVVVAPAGWGKTTLLADWARRIAPAGGTAVAWLTLDDSDDEPYRFWTYLISALRTVSPALGGAALKALRVTEVDPLEVAVPTLLNDLEAMTGRYALVLDDYHVLRDRRIHEAVEFFLGYLPPSLRLIVASRLDPALPLARLRAGGELAEIRAAGLRFTGDEATGLVGGVAGDALDTDGVAALVHRAEGWAAGIKLMALAIRAAPSPPATVDTLGGDERHVVDYLTSEVLDGLRAGQRDFLLRTSVLDQLCGPLCDTVLERADSQLALAELERADLFLVALDSQRFWYRYHRLFREALRRELATVAPEAGPQLLSRAAGWHANAGDQEQAIRYLIAAGDQHGAAELLAAADDDFLARGAIGAYLRLGDSLGAEAVRANPRLGISLASAAGLTGRLHRVAPLLDTAEAAMTAGTAPPAGWRSGHAAAMTLRAVYAQDGWTPEELLAMARRSVELEVDPEIPGWVISRIALGSVLSGTGHHDDAARVLAQAVERAAPVGLPAFTRLQATGLLAIALSNRGHTEHVRVLLRGVLPAVAAIEAELGEAAAPAVVFLRLAEGVVAHRDGQLIRARDLLLHAVDLAQITGHPTQVVRALVTLAELELACGDRRAASSALSEADEVARSGPVFPAVAAALTDTRLRVGRSTMPMTSGAGGPAEPLTDREHSILRALRGPLSQREIGAELYLSMNTVKGYSKSLYRKLGVASRAEAVQRGRDLGLI</sequence>
<dbReference type="InterPro" id="IPR036388">
    <property type="entry name" value="WH-like_DNA-bd_sf"/>
</dbReference>
<dbReference type="OrthoDB" id="134985at2"/>
<organism evidence="5 6">
    <name type="scientific">Nonomuraea polychroma</name>
    <dbReference type="NCBI Taxonomy" id="46176"/>
    <lineage>
        <taxon>Bacteria</taxon>
        <taxon>Bacillati</taxon>
        <taxon>Actinomycetota</taxon>
        <taxon>Actinomycetes</taxon>
        <taxon>Streptosporangiales</taxon>
        <taxon>Streptosporangiaceae</taxon>
        <taxon>Nonomuraea</taxon>
    </lineage>
</organism>
<dbReference type="Gene3D" id="1.10.10.10">
    <property type="entry name" value="Winged helix-like DNA-binding domain superfamily/Winged helix DNA-binding domain"/>
    <property type="match status" value="1"/>
</dbReference>
<keyword evidence="1" id="KW-0805">Transcription regulation</keyword>
<dbReference type="EMBL" id="SAUN01000001">
    <property type="protein sequence ID" value="RVX45212.1"/>
    <property type="molecule type" value="Genomic_DNA"/>
</dbReference>
<keyword evidence="2" id="KW-0238">DNA-binding</keyword>
<dbReference type="SUPFAM" id="SSF52540">
    <property type="entry name" value="P-loop containing nucleoside triphosphate hydrolases"/>
    <property type="match status" value="1"/>
</dbReference>
<evidence type="ECO:0000256" key="2">
    <source>
        <dbReference type="ARBA" id="ARBA00023125"/>
    </source>
</evidence>
<keyword evidence="6" id="KW-1185">Reference proteome</keyword>
<gene>
    <name evidence="5" type="ORF">EDD27_7999</name>
</gene>
<proteinExistence type="predicted"/>
<evidence type="ECO:0000256" key="3">
    <source>
        <dbReference type="ARBA" id="ARBA00023163"/>
    </source>
</evidence>
<reference evidence="5 6" key="1">
    <citation type="submission" date="2019-01" db="EMBL/GenBank/DDBJ databases">
        <title>Sequencing the genomes of 1000 actinobacteria strains.</title>
        <authorList>
            <person name="Klenk H.-P."/>
        </authorList>
    </citation>
    <scope>NUCLEOTIDE SEQUENCE [LARGE SCALE GENOMIC DNA]</scope>
    <source>
        <strain evidence="5 6">DSM 43925</strain>
    </source>
</reference>
<dbReference type="AlphaFoldDB" id="A0A438MH86"/>
<evidence type="ECO:0000313" key="6">
    <source>
        <dbReference type="Proteomes" id="UP000284824"/>
    </source>
</evidence>
<dbReference type="InterPro" id="IPR011990">
    <property type="entry name" value="TPR-like_helical_dom_sf"/>
</dbReference>
<evidence type="ECO:0000259" key="4">
    <source>
        <dbReference type="PROSITE" id="PS50043"/>
    </source>
</evidence>